<dbReference type="Proteomes" id="UP001595640">
    <property type="component" value="Unassembled WGS sequence"/>
</dbReference>
<dbReference type="RefSeq" id="WP_156817386.1">
    <property type="nucleotide sequence ID" value="NZ_BMXD01000001.1"/>
</dbReference>
<evidence type="ECO:0000313" key="1">
    <source>
        <dbReference type="EMBL" id="MFC3292955.1"/>
    </source>
</evidence>
<reference evidence="2" key="1">
    <citation type="journal article" date="2019" name="Int. J. Syst. Evol. Microbiol.">
        <title>The Global Catalogue of Microorganisms (GCM) 10K type strain sequencing project: providing services to taxonomists for standard genome sequencing and annotation.</title>
        <authorList>
            <consortium name="The Broad Institute Genomics Platform"/>
            <consortium name="The Broad Institute Genome Sequencing Center for Infectious Disease"/>
            <person name="Wu L."/>
            <person name="Ma J."/>
        </authorList>
    </citation>
    <scope>NUCLEOTIDE SEQUENCE [LARGE SCALE GENOMIC DNA]</scope>
    <source>
        <strain evidence="2">KCTC 12847</strain>
    </source>
</reference>
<sequence length="112" mass="11971">MKPLTLSGFVITLCFAANVDARDLPSIAAEGYCLEVAEYEGGNEEVYDGCIDLEKNAYEHLMKHWGAVPEEIKKHCVAIAMSGGESYSVLEDCVGSTTAEINTSPSGQEGHG</sequence>
<accession>A0ABV7M353</accession>
<organism evidence="1 2">
    <name type="scientific">Modicisalibacter luteus</name>
    <dbReference type="NCBI Taxonomy" id="453962"/>
    <lineage>
        <taxon>Bacteria</taxon>
        <taxon>Pseudomonadati</taxon>
        <taxon>Pseudomonadota</taxon>
        <taxon>Gammaproteobacteria</taxon>
        <taxon>Oceanospirillales</taxon>
        <taxon>Halomonadaceae</taxon>
        <taxon>Modicisalibacter</taxon>
    </lineage>
</organism>
<evidence type="ECO:0000313" key="2">
    <source>
        <dbReference type="Proteomes" id="UP001595640"/>
    </source>
</evidence>
<keyword evidence="2" id="KW-1185">Reference proteome</keyword>
<gene>
    <name evidence="1" type="ORF">ACFOEI_12915</name>
</gene>
<dbReference type="EMBL" id="JBHRUH010000031">
    <property type="protein sequence ID" value="MFC3292955.1"/>
    <property type="molecule type" value="Genomic_DNA"/>
</dbReference>
<evidence type="ECO:0008006" key="3">
    <source>
        <dbReference type="Google" id="ProtNLM"/>
    </source>
</evidence>
<name>A0ABV7M353_9GAMM</name>
<comment type="caution">
    <text evidence="1">The sequence shown here is derived from an EMBL/GenBank/DDBJ whole genome shotgun (WGS) entry which is preliminary data.</text>
</comment>
<protein>
    <recommendedName>
        <fullName evidence="3">DUF1311 domain-containing protein</fullName>
    </recommendedName>
</protein>
<proteinExistence type="predicted"/>